<dbReference type="Gene3D" id="3.30.9.10">
    <property type="entry name" value="D-Amino Acid Oxidase, subunit A, domain 2"/>
    <property type="match status" value="1"/>
</dbReference>
<evidence type="ECO:0000259" key="1">
    <source>
        <dbReference type="Pfam" id="PF01266"/>
    </source>
</evidence>
<dbReference type="InterPro" id="IPR052745">
    <property type="entry name" value="G3P_Oxidase/Oxidoreductase"/>
</dbReference>
<dbReference type="AlphaFoldDB" id="A0A9W7B8D8"/>
<gene>
    <name evidence="2" type="ORF">TrVE_jg519</name>
</gene>
<dbReference type="Proteomes" id="UP001165160">
    <property type="component" value="Unassembled WGS sequence"/>
</dbReference>
<evidence type="ECO:0000313" key="2">
    <source>
        <dbReference type="EMBL" id="GMH83002.1"/>
    </source>
</evidence>
<proteinExistence type="predicted"/>
<protein>
    <recommendedName>
        <fullName evidence="1">FAD dependent oxidoreductase domain-containing protein</fullName>
    </recommendedName>
</protein>
<dbReference type="Pfam" id="PF01266">
    <property type="entry name" value="DAO"/>
    <property type="match status" value="1"/>
</dbReference>
<dbReference type="SUPFAM" id="SSF54373">
    <property type="entry name" value="FAD-linked reductases, C-terminal domain"/>
    <property type="match status" value="1"/>
</dbReference>
<comment type="caution">
    <text evidence="2">The sequence shown here is derived from an EMBL/GenBank/DDBJ whole genome shotgun (WGS) entry which is preliminary data.</text>
</comment>
<organism evidence="2 3">
    <name type="scientific">Triparma verrucosa</name>
    <dbReference type="NCBI Taxonomy" id="1606542"/>
    <lineage>
        <taxon>Eukaryota</taxon>
        <taxon>Sar</taxon>
        <taxon>Stramenopiles</taxon>
        <taxon>Ochrophyta</taxon>
        <taxon>Bolidophyceae</taxon>
        <taxon>Parmales</taxon>
        <taxon>Triparmaceae</taxon>
        <taxon>Triparma</taxon>
    </lineage>
</organism>
<dbReference type="InterPro" id="IPR036188">
    <property type="entry name" value="FAD/NAD-bd_sf"/>
</dbReference>
<evidence type="ECO:0000313" key="3">
    <source>
        <dbReference type="Proteomes" id="UP001165160"/>
    </source>
</evidence>
<dbReference type="PANTHER" id="PTHR42720:SF1">
    <property type="entry name" value="GLYCEROL 3-PHOSPHATE OXIDASE"/>
    <property type="match status" value="1"/>
</dbReference>
<dbReference type="Gene3D" id="3.50.50.60">
    <property type="entry name" value="FAD/NAD(P)-binding domain"/>
    <property type="match status" value="1"/>
</dbReference>
<dbReference type="SUPFAM" id="SSF51905">
    <property type="entry name" value="FAD/NAD(P)-binding domain"/>
    <property type="match status" value="1"/>
</dbReference>
<reference evidence="3" key="1">
    <citation type="journal article" date="2023" name="Commun. Biol.">
        <title>Genome analysis of Parmales, the sister group of diatoms, reveals the evolutionary specialization of diatoms from phago-mixotrophs to photoautotrophs.</title>
        <authorList>
            <person name="Ban H."/>
            <person name="Sato S."/>
            <person name="Yoshikawa S."/>
            <person name="Yamada K."/>
            <person name="Nakamura Y."/>
            <person name="Ichinomiya M."/>
            <person name="Sato N."/>
            <person name="Blanc-Mathieu R."/>
            <person name="Endo H."/>
            <person name="Kuwata A."/>
            <person name="Ogata H."/>
        </authorList>
    </citation>
    <scope>NUCLEOTIDE SEQUENCE [LARGE SCALE GENOMIC DNA]</scope>
    <source>
        <strain evidence="3">NIES 3699</strain>
    </source>
</reference>
<dbReference type="PANTHER" id="PTHR42720">
    <property type="entry name" value="GLYCEROL-3-PHOSPHATE DEHYDROGENASE"/>
    <property type="match status" value="1"/>
</dbReference>
<dbReference type="InterPro" id="IPR006076">
    <property type="entry name" value="FAD-dep_OxRdtase"/>
</dbReference>
<sequence length="438" mass="48021">MSVQPDVTPVLIIGGGVVGLTILRTLTCDVKLKGSVMLVEAEDHLCSHASGHNSGIACTGVDAPVGSLERALVRESLSSMRTWFDTMNLPYRPVGSLVADWGAREGKGEGEGEGEVMNKLRAVVEESHVAGDCDVELLTDRAKIISLEPNVNPAVSAAVHIKGEVVVDPWLIPMSYASHAVENGALIKKGFRATEVSFDEYGGVWRVASKSGEVLFAKVVVSCVGNWGDEMFNNLKGKPAPFVNKPRKGQYTLFERTEGLLKRPLQPVPTDFTKGVFVFSTLYDNIVCGPTAEEQENREVAELDEETLEMLKETGKRRLPSLAEKKIVRSYAGLRPATSERDYQFQLDPMRNFLSVASIRSTGLTASLGIGRHAASLLTSVFDFLEVEKEKVIKTTKFKDVEELSREFRERKDGKVEIPFLGECFVTHPITQTGWSGC</sequence>
<accession>A0A9W7B8D8</accession>
<name>A0A9W7B8D8_9STRA</name>
<dbReference type="EMBL" id="BRXX01000022">
    <property type="protein sequence ID" value="GMH83002.1"/>
    <property type="molecule type" value="Genomic_DNA"/>
</dbReference>
<keyword evidence="3" id="KW-1185">Reference proteome</keyword>
<feature type="domain" description="FAD dependent oxidoreductase" evidence="1">
    <location>
        <begin position="10"/>
        <end position="377"/>
    </location>
</feature>